<evidence type="ECO:0000256" key="4">
    <source>
        <dbReference type="ARBA" id="ARBA00022576"/>
    </source>
</evidence>
<organism evidence="9 10">
    <name type="scientific">Priapulus caudatus</name>
    <name type="common">Priapulid worm</name>
    <dbReference type="NCBI Taxonomy" id="37621"/>
    <lineage>
        <taxon>Eukaryota</taxon>
        <taxon>Metazoa</taxon>
        <taxon>Ecdysozoa</taxon>
        <taxon>Scalidophora</taxon>
        <taxon>Priapulida</taxon>
        <taxon>Priapulimorpha</taxon>
        <taxon>Priapulimorphida</taxon>
        <taxon>Priapulidae</taxon>
        <taxon>Priapulus</taxon>
    </lineage>
</organism>
<comment type="miscellaneous">
    <text evidence="7">In eukaryotes there are cytoplasmic, mitochondrial and chloroplastic isozymes.</text>
</comment>
<dbReference type="InterPro" id="IPR004838">
    <property type="entry name" value="NHTrfase_class1_PyrdxlP-BS"/>
</dbReference>
<evidence type="ECO:0000256" key="6">
    <source>
        <dbReference type="ARBA" id="ARBA00022898"/>
    </source>
</evidence>
<dbReference type="RefSeq" id="XP_014670555.1">
    <property type="nucleotide sequence ID" value="XM_014815069.1"/>
</dbReference>
<reference evidence="10" key="1">
    <citation type="submission" date="2025-08" db="UniProtKB">
        <authorList>
            <consortium name="RefSeq"/>
        </authorList>
    </citation>
    <scope>IDENTIFICATION</scope>
</reference>
<feature type="domain" description="Aminotransferase class I/classII large" evidence="8">
    <location>
        <begin position="30"/>
        <end position="398"/>
    </location>
</feature>
<dbReference type="Gene3D" id="3.90.1150.10">
    <property type="entry name" value="Aspartate Aminotransferase, domain 1"/>
    <property type="match status" value="1"/>
</dbReference>
<name>A0ABM1EED4_PRICU</name>
<dbReference type="EC" id="2.6.1.1" evidence="7"/>
<comment type="catalytic activity">
    <reaction evidence="7">
        <text>L-aspartate + 2-oxoglutarate = oxaloacetate + L-glutamate</text>
        <dbReference type="Rhea" id="RHEA:21824"/>
        <dbReference type="ChEBI" id="CHEBI:16452"/>
        <dbReference type="ChEBI" id="CHEBI:16810"/>
        <dbReference type="ChEBI" id="CHEBI:29985"/>
        <dbReference type="ChEBI" id="CHEBI:29991"/>
        <dbReference type="EC" id="2.6.1.1"/>
    </reaction>
</comment>
<dbReference type="InterPro" id="IPR015421">
    <property type="entry name" value="PyrdxlP-dep_Trfase_major"/>
</dbReference>
<dbReference type="NCBIfam" id="NF006719">
    <property type="entry name" value="PRK09257.1"/>
    <property type="match status" value="1"/>
</dbReference>
<gene>
    <name evidence="10" type="primary">LOC106811452</name>
</gene>
<dbReference type="PRINTS" id="PR00799">
    <property type="entry name" value="TRANSAMINASE"/>
</dbReference>
<evidence type="ECO:0000256" key="1">
    <source>
        <dbReference type="ARBA" id="ARBA00001933"/>
    </source>
</evidence>
<dbReference type="Gene3D" id="3.40.640.10">
    <property type="entry name" value="Type I PLP-dependent aspartate aminotransferase-like (Major domain)"/>
    <property type="match status" value="1"/>
</dbReference>
<dbReference type="InterPro" id="IPR000796">
    <property type="entry name" value="Asp_trans"/>
</dbReference>
<evidence type="ECO:0000256" key="3">
    <source>
        <dbReference type="ARBA" id="ARBA00011738"/>
    </source>
</evidence>
<evidence type="ECO:0000256" key="7">
    <source>
        <dbReference type="RuleBase" id="RU000480"/>
    </source>
</evidence>
<dbReference type="PANTHER" id="PTHR11879">
    <property type="entry name" value="ASPARTATE AMINOTRANSFERASE"/>
    <property type="match status" value="1"/>
</dbReference>
<dbReference type="CDD" id="cd00609">
    <property type="entry name" value="AAT_like"/>
    <property type="match status" value="1"/>
</dbReference>
<evidence type="ECO:0000313" key="10">
    <source>
        <dbReference type="RefSeq" id="XP_014670555.1"/>
    </source>
</evidence>
<keyword evidence="5 7" id="KW-0808">Transferase</keyword>
<keyword evidence="9" id="KW-1185">Reference proteome</keyword>
<comment type="cofactor">
    <cofactor evidence="1">
        <name>pyridoxal 5'-phosphate</name>
        <dbReference type="ChEBI" id="CHEBI:597326"/>
    </cofactor>
</comment>
<comment type="similarity">
    <text evidence="2">Belongs to the class-I pyridoxal-phosphate-dependent aminotransferase family.</text>
</comment>
<evidence type="ECO:0000259" key="8">
    <source>
        <dbReference type="Pfam" id="PF00155"/>
    </source>
</evidence>
<evidence type="ECO:0000256" key="5">
    <source>
        <dbReference type="ARBA" id="ARBA00022679"/>
    </source>
</evidence>
<dbReference type="PROSITE" id="PS00105">
    <property type="entry name" value="AA_TRANSFER_CLASS_1"/>
    <property type="match status" value="1"/>
</dbReference>
<sequence length="407" mass="44837">MTSRFGDIAHGPSVEVFELVAKFNEDTHPSKVNLSVGAYRTNEAKPWVLPVVRKVEASMAADETLTKEYLPITGMPQFCEAATSLVLGADNPAIAEKRAGGVQSLSGTGALRLAMTFLRELCGAKAALVSKPTWGNHLLMFRQLKYEDVREYRYWDASSKGLDLTGMLEDLKTAPDGSVVVLHACAHNPTGVDPTHEQWGQICDVMKAKKHYPLLDCAYQGFASGDLAMDAWAVRFFASQGLEIFAAQSFAKNFGLYNERVGNLTIVTATPDALERVKSQIKMIIRGMYSNPPAHGARIVNTTLRDPALFAEWQGCIKTMADRVLMMRAGLRKRLENLGTPGTWNHITDQIGMFSYTGLNPTQVAYLVKEYHVYVMKSGRINMCGLTTGNIDYVAKGIYDAIIKNPN</sequence>
<dbReference type="Pfam" id="PF00155">
    <property type="entry name" value="Aminotran_1_2"/>
    <property type="match status" value="1"/>
</dbReference>
<keyword evidence="4 7" id="KW-0032">Aminotransferase</keyword>
<dbReference type="InterPro" id="IPR015424">
    <property type="entry name" value="PyrdxlP-dep_Trfase"/>
</dbReference>
<dbReference type="Proteomes" id="UP000695022">
    <property type="component" value="Unplaced"/>
</dbReference>
<evidence type="ECO:0000256" key="2">
    <source>
        <dbReference type="ARBA" id="ARBA00007441"/>
    </source>
</evidence>
<keyword evidence="6" id="KW-0663">Pyridoxal phosphate</keyword>
<proteinExistence type="inferred from homology"/>
<dbReference type="SUPFAM" id="SSF53383">
    <property type="entry name" value="PLP-dependent transferases"/>
    <property type="match status" value="1"/>
</dbReference>
<dbReference type="PANTHER" id="PTHR11879:SF55">
    <property type="entry name" value="GLUTAMATE OXALOACETATE TRANSAMINASE 1, ISOFORM B"/>
    <property type="match status" value="1"/>
</dbReference>
<dbReference type="GeneID" id="106811452"/>
<protein>
    <recommendedName>
        <fullName evidence="7">Aspartate aminotransferase</fullName>
        <ecNumber evidence="7">2.6.1.1</ecNumber>
    </recommendedName>
</protein>
<dbReference type="InterPro" id="IPR004839">
    <property type="entry name" value="Aminotransferase_I/II_large"/>
</dbReference>
<dbReference type="InterPro" id="IPR015422">
    <property type="entry name" value="PyrdxlP-dep_Trfase_small"/>
</dbReference>
<accession>A0ABM1EED4</accession>
<evidence type="ECO:0000313" key="9">
    <source>
        <dbReference type="Proteomes" id="UP000695022"/>
    </source>
</evidence>
<comment type="subunit">
    <text evidence="3 7">Homodimer.</text>
</comment>